<evidence type="ECO:0000259" key="3">
    <source>
        <dbReference type="Pfam" id="PF00561"/>
    </source>
</evidence>
<reference evidence="5 6" key="1">
    <citation type="submission" date="2020-10" db="EMBL/GenBank/DDBJ databases">
        <authorList>
            <person name="Klimov P.B."/>
            <person name="Dyachkov S.M."/>
            <person name="Chetverikov P.E."/>
        </authorList>
    </citation>
    <scope>NUCLEOTIDE SEQUENCE [LARGE SCALE GENOMIC DNA]</scope>
    <source>
        <strain evidence="5">BMOC 18-1129-001#AD2665</strain>
        <tissue evidence="5">Entire mites</tissue>
    </source>
</reference>
<keyword evidence="2" id="KW-0443">Lipid metabolism</keyword>
<dbReference type="SUPFAM" id="SSF52540">
    <property type="entry name" value="P-loop containing nucleoside triphosphate hydrolases"/>
    <property type="match status" value="1"/>
</dbReference>
<comment type="caution">
    <text evidence="5">The sequence shown here is derived from an EMBL/GenBank/DDBJ whole genome shotgun (WGS) entry which is preliminary data.</text>
</comment>
<dbReference type="Pfam" id="PF08477">
    <property type="entry name" value="Roc"/>
    <property type="match status" value="1"/>
</dbReference>
<dbReference type="Gene3D" id="3.40.50.1820">
    <property type="entry name" value="alpha/beta hydrolase"/>
    <property type="match status" value="1"/>
</dbReference>
<dbReference type="Proteomes" id="UP000825002">
    <property type="component" value="Unassembled WGS sequence"/>
</dbReference>
<sequence length="566" mass="64659">MPPWPKRRTMSIKIIVLGDSGVGKSSLIHLICHSSVLASPQWTIGCSIDVKLYRDQYFLEFWDIGGSRNHKIARSFIYQHYHGIMLVYDATNKKSRANLFEWLAEAYQVPTIGDLESSISHQVPVVTVATKIDMLPKASTYQPPDPILGDIVCVNSQDACALTIYPRIYDQLDKFFQKNKIVSERGYILETHTITTSDGYILGLHRIVNPLVPFRKTIGSVIVQHGIMCASVHFVFNSERNERPKIITARRHSPVAEHQLSDSLAFSLSNWRYDVWLPNFRGNQYSRRHQNATHESSAQYWNFSVDEHIYFDADAYVTYIKDVTNRQQIAFVGHSLGTTVGLGTLVADPAHRTHLLRPMILMSPVASTKYMRGMMLPMFKLVACLYPDLSSFPGSLYKLHTLLQTTCVFWPKTCAWFAGTICGRNDYDPRSVRIQQAQFLDIVIKQSTSVHVLNHIIQTRQTGLLRRYDHGDSELNMQHYGQNEPPEYRLDTIHDAHLAIISGQSDLISTRDEVDWIKNKTGVTPIEDYVIPRNTFSHLDFIVSKETATLVNKKVIEILQRYYAPL</sequence>
<keyword evidence="6" id="KW-1185">Reference proteome</keyword>
<protein>
    <submittedName>
        <fullName evidence="5">Lipase member K</fullName>
    </submittedName>
</protein>
<dbReference type="SMART" id="SM00175">
    <property type="entry name" value="RAB"/>
    <property type="match status" value="1"/>
</dbReference>
<dbReference type="Gene3D" id="3.40.50.300">
    <property type="entry name" value="P-loop containing nucleotide triphosphate hydrolases"/>
    <property type="match status" value="1"/>
</dbReference>
<gene>
    <name evidence="5" type="primary">Lipk</name>
    <name evidence="5" type="ORF">GZH46_00827</name>
</gene>
<dbReference type="InterPro" id="IPR006693">
    <property type="entry name" value="AB_hydrolase_lipase"/>
</dbReference>
<dbReference type="Pfam" id="PF00561">
    <property type="entry name" value="Abhydrolase_1"/>
    <property type="match status" value="1"/>
</dbReference>
<evidence type="ECO:0000256" key="1">
    <source>
        <dbReference type="ARBA" id="ARBA00022963"/>
    </source>
</evidence>
<evidence type="ECO:0000259" key="4">
    <source>
        <dbReference type="Pfam" id="PF04083"/>
    </source>
</evidence>
<name>A0ABQ7SB61_9ACAR</name>
<dbReference type="InterPro" id="IPR000073">
    <property type="entry name" value="AB_hydrolase_1"/>
</dbReference>
<dbReference type="Pfam" id="PF04083">
    <property type="entry name" value="Abhydro_lipase"/>
    <property type="match status" value="1"/>
</dbReference>
<dbReference type="PANTHER" id="PTHR11005">
    <property type="entry name" value="LYSOSOMAL ACID LIPASE-RELATED"/>
    <property type="match status" value="1"/>
</dbReference>
<keyword evidence="1" id="KW-0442">Lipid degradation</keyword>
<evidence type="ECO:0000313" key="6">
    <source>
        <dbReference type="Proteomes" id="UP000825002"/>
    </source>
</evidence>
<accession>A0ABQ7SB61</accession>
<evidence type="ECO:0000256" key="2">
    <source>
        <dbReference type="ARBA" id="ARBA00023098"/>
    </source>
</evidence>
<evidence type="ECO:0000313" key="5">
    <source>
        <dbReference type="EMBL" id="KAG9510622.1"/>
    </source>
</evidence>
<organism evidence="5 6">
    <name type="scientific">Fragariocoptes setiger</name>
    <dbReference type="NCBI Taxonomy" id="1670756"/>
    <lineage>
        <taxon>Eukaryota</taxon>
        <taxon>Metazoa</taxon>
        <taxon>Ecdysozoa</taxon>
        <taxon>Arthropoda</taxon>
        <taxon>Chelicerata</taxon>
        <taxon>Arachnida</taxon>
        <taxon>Acari</taxon>
        <taxon>Acariformes</taxon>
        <taxon>Trombidiformes</taxon>
        <taxon>Prostigmata</taxon>
        <taxon>Eupodina</taxon>
        <taxon>Eriophyoidea</taxon>
        <taxon>Phytoptidae</taxon>
        <taxon>Fragariocoptes</taxon>
    </lineage>
</organism>
<feature type="domain" description="AB hydrolase-1" evidence="3">
    <location>
        <begin position="260"/>
        <end position="396"/>
    </location>
</feature>
<dbReference type="EMBL" id="JAIFTH010000109">
    <property type="protein sequence ID" value="KAG9510622.1"/>
    <property type="molecule type" value="Genomic_DNA"/>
</dbReference>
<dbReference type="SUPFAM" id="SSF53474">
    <property type="entry name" value="alpha/beta-Hydrolases"/>
    <property type="match status" value="1"/>
</dbReference>
<dbReference type="InterPro" id="IPR029058">
    <property type="entry name" value="AB_hydrolase_fold"/>
</dbReference>
<dbReference type="PRINTS" id="PR00449">
    <property type="entry name" value="RASTRNSFRMNG"/>
</dbReference>
<proteinExistence type="predicted"/>
<dbReference type="InterPro" id="IPR027417">
    <property type="entry name" value="P-loop_NTPase"/>
</dbReference>
<feature type="domain" description="Partial AB-hydrolase lipase" evidence="4">
    <location>
        <begin position="180"/>
        <end position="237"/>
    </location>
</feature>